<feature type="domain" description="PucR C-terminal helix-turn-helix" evidence="1">
    <location>
        <begin position="470"/>
        <end position="527"/>
    </location>
</feature>
<dbReference type="Proteomes" id="UP000505377">
    <property type="component" value="Chromosome"/>
</dbReference>
<evidence type="ECO:0000313" key="3">
    <source>
        <dbReference type="Proteomes" id="UP000505377"/>
    </source>
</evidence>
<protein>
    <submittedName>
        <fullName evidence="2">Helix-turn-helix domain-containing protein</fullName>
    </submittedName>
</protein>
<dbReference type="RefSeq" id="WP_172159475.1">
    <property type="nucleotide sequence ID" value="NZ_CP053564.1"/>
</dbReference>
<accession>A0A6M6JJ47</accession>
<dbReference type="InterPro" id="IPR042070">
    <property type="entry name" value="PucR_C-HTH_sf"/>
</dbReference>
<dbReference type="Pfam" id="PF13556">
    <property type="entry name" value="HTH_30"/>
    <property type="match status" value="1"/>
</dbReference>
<evidence type="ECO:0000259" key="1">
    <source>
        <dbReference type="Pfam" id="PF13556"/>
    </source>
</evidence>
<name>A0A6M6JJ47_9PSEU</name>
<sequence length="553" mass="56962">MPSPTAVDPVAPAAPTPGADPVLSFLVGAVRDRLRLARCAVLLGEDGGASAGDGDVSPAARAALRDRVTVRDAGALAVALRVGGEVRGVLELVPGPVDGPDLAGAVALAEAALGRCARPSLPDPLRSLPARLSRAVLGGAEPDDVVALLAELLGRPVALLGPDLRVRTWAAPPVLHLVEPPALPAALPAAAAGELDALGPDRPSTVLLPRPLSGLTRRHLVAVLVAEGATAGYLDLIEMGRPLAPAETPLAEHAATLLSLQVLGETRRLRAAALARDDVLADLLLGSRGGSPRSLDDLRRLAAHVGLDLTRPQLVVRLPVAPHRSPAACRDAVADALAPVLDGPPPAHAGPDDVVLLVALPADADPSALRRVHAALRTGLDAVARHTGVRRAVVSGVCHDLPDLPPALAETREVDRIVDALGGRADVVAVTELSTLRLVVNGDRADVALRFAEQCLGPLRRSDETGGGDLVETLRRYLDCGAQVRATAKALGVHENTVRYRLGRIEHVTGMDVRRFDTLLAAQLAFQVEGLGAGLETSTTAAADAVAARGARS</sequence>
<dbReference type="PANTHER" id="PTHR33744">
    <property type="entry name" value="CARBOHYDRATE DIACID REGULATOR"/>
    <property type="match status" value="1"/>
</dbReference>
<dbReference type="EMBL" id="CP053564">
    <property type="protein sequence ID" value="QJY47173.1"/>
    <property type="molecule type" value="Genomic_DNA"/>
</dbReference>
<evidence type="ECO:0000313" key="2">
    <source>
        <dbReference type="EMBL" id="QJY47173.1"/>
    </source>
</evidence>
<gene>
    <name evidence="2" type="ORF">HOP40_16275</name>
</gene>
<reference evidence="2 3" key="1">
    <citation type="submission" date="2020-05" db="EMBL/GenBank/DDBJ databases">
        <authorList>
            <person name="Mo P."/>
        </authorList>
    </citation>
    <scope>NUCLEOTIDE SEQUENCE [LARGE SCALE GENOMIC DNA]</scope>
    <source>
        <strain evidence="2 3">Gen01</strain>
    </source>
</reference>
<organism evidence="2 3">
    <name type="scientific">Pseudonocardia broussonetiae</name>
    <dbReference type="NCBI Taxonomy" id="2736640"/>
    <lineage>
        <taxon>Bacteria</taxon>
        <taxon>Bacillati</taxon>
        <taxon>Actinomycetota</taxon>
        <taxon>Actinomycetes</taxon>
        <taxon>Pseudonocardiales</taxon>
        <taxon>Pseudonocardiaceae</taxon>
        <taxon>Pseudonocardia</taxon>
    </lineage>
</organism>
<dbReference type="KEGG" id="pbro:HOP40_16275"/>
<proteinExistence type="predicted"/>
<keyword evidence="3" id="KW-1185">Reference proteome</keyword>
<dbReference type="AlphaFoldDB" id="A0A6M6JJ47"/>
<dbReference type="InterPro" id="IPR025736">
    <property type="entry name" value="PucR_C-HTH_dom"/>
</dbReference>
<dbReference type="PANTHER" id="PTHR33744:SF7">
    <property type="entry name" value="PUCR FAMILY TRANSCRIPTIONAL REGULATOR"/>
    <property type="match status" value="1"/>
</dbReference>
<dbReference type="Gene3D" id="1.10.10.2840">
    <property type="entry name" value="PucR C-terminal helix-turn-helix domain"/>
    <property type="match status" value="1"/>
</dbReference>
<dbReference type="InterPro" id="IPR051448">
    <property type="entry name" value="CdaR-like_regulators"/>
</dbReference>